<protein>
    <submittedName>
        <fullName evidence="1">Uncharacterized protein</fullName>
    </submittedName>
</protein>
<reference evidence="2" key="1">
    <citation type="journal article" date="2019" name="Int. J. Syst. Evol. Microbiol.">
        <title>The Global Catalogue of Microorganisms (GCM) 10K type strain sequencing project: providing services to taxonomists for standard genome sequencing and annotation.</title>
        <authorList>
            <consortium name="The Broad Institute Genomics Platform"/>
            <consortium name="The Broad Institute Genome Sequencing Center for Infectious Disease"/>
            <person name="Wu L."/>
            <person name="Ma J."/>
        </authorList>
    </citation>
    <scope>NUCLEOTIDE SEQUENCE [LARGE SCALE GENOMIC DNA]</scope>
    <source>
        <strain evidence="2">KCTC 23916</strain>
    </source>
</reference>
<accession>A0ABQ2XF67</accession>
<evidence type="ECO:0000313" key="1">
    <source>
        <dbReference type="EMBL" id="GGX14104.1"/>
    </source>
</evidence>
<evidence type="ECO:0000313" key="2">
    <source>
        <dbReference type="Proteomes" id="UP000620127"/>
    </source>
</evidence>
<organism evidence="1 2">
    <name type="scientific">Undibacterium macrobrachii</name>
    <dbReference type="NCBI Taxonomy" id="1119058"/>
    <lineage>
        <taxon>Bacteria</taxon>
        <taxon>Pseudomonadati</taxon>
        <taxon>Pseudomonadota</taxon>
        <taxon>Betaproteobacteria</taxon>
        <taxon>Burkholderiales</taxon>
        <taxon>Oxalobacteraceae</taxon>
        <taxon>Undibacterium</taxon>
    </lineage>
</organism>
<proteinExistence type="predicted"/>
<gene>
    <name evidence="1" type="ORF">GCM10011282_20280</name>
</gene>
<sequence length="103" mass="11380">MKFQTEVKVLGMKSSKGKMDNGMEFDSTKVYVETPLDDSKGNAKGASVAEYNLGLSEEFNKYKHLPFPFMATATVEVVVSGKNQKMQLSELKPIEMAKQPKAA</sequence>
<dbReference type="Proteomes" id="UP000620127">
    <property type="component" value="Unassembled WGS sequence"/>
</dbReference>
<keyword evidence="2" id="KW-1185">Reference proteome</keyword>
<dbReference type="EMBL" id="BMYT01000003">
    <property type="protein sequence ID" value="GGX14104.1"/>
    <property type="molecule type" value="Genomic_DNA"/>
</dbReference>
<dbReference type="RefSeq" id="WP_189346017.1">
    <property type="nucleotide sequence ID" value="NZ_BMYT01000003.1"/>
</dbReference>
<comment type="caution">
    <text evidence="1">The sequence shown here is derived from an EMBL/GenBank/DDBJ whole genome shotgun (WGS) entry which is preliminary data.</text>
</comment>
<name>A0ABQ2XF67_9BURK</name>